<sequence length="94" mass="10232">QFRGFLKGEKMPEQIIGKVSDFFVKPVVAGIELTAALKVGDKIHIKGHTTDLEMNVDSMQINNVDVKEAKAGDSVGVKVSERVRGGDTVYKVTD</sequence>
<organism evidence="1">
    <name type="scientific">marine sediment metagenome</name>
    <dbReference type="NCBI Taxonomy" id="412755"/>
    <lineage>
        <taxon>unclassified sequences</taxon>
        <taxon>metagenomes</taxon>
        <taxon>ecological metagenomes</taxon>
    </lineage>
</organism>
<evidence type="ECO:0000313" key="1">
    <source>
        <dbReference type="EMBL" id="KKK88686.1"/>
    </source>
</evidence>
<protein>
    <recommendedName>
        <fullName evidence="2">Translation elongation factor-like protein</fullName>
    </recommendedName>
</protein>
<comment type="caution">
    <text evidence="1">The sequence shown here is derived from an EMBL/GenBank/DDBJ whole genome shotgun (WGS) entry which is preliminary data.</text>
</comment>
<dbReference type="EMBL" id="LAZR01049846">
    <property type="protein sequence ID" value="KKK88686.1"/>
    <property type="molecule type" value="Genomic_DNA"/>
</dbReference>
<dbReference type="AlphaFoldDB" id="A0A0F9BWA3"/>
<dbReference type="Gene3D" id="2.40.30.10">
    <property type="entry name" value="Translation factors"/>
    <property type="match status" value="1"/>
</dbReference>
<dbReference type="SUPFAM" id="SSF50447">
    <property type="entry name" value="Translation proteins"/>
    <property type="match status" value="1"/>
</dbReference>
<proteinExistence type="predicted"/>
<gene>
    <name evidence="1" type="ORF">LCGC14_2740640</name>
</gene>
<feature type="non-terminal residue" evidence="1">
    <location>
        <position position="1"/>
    </location>
</feature>
<name>A0A0F9BWA3_9ZZZZ</name>
<dbReference type="InterPro" id="IPR009000">
    <property type="entry name" value="Transl_B-barrel_sf"/>
</dbReference>
<reference evidence="1" key="1">
    <citation type="journal article" date="2015" name="Nature">
        <title>Complex archaea that bridge the gap between prokaryotes and eukaryotes.</title>
        <authorList>
            <person name="Spang A."/>
            <person name="Saw J.H."/>
            <person name="Jorgensen S.L."/>
            <person name="Zaremba-Niedzwiedzka K."/>
            <person name="Martijn J."/>
            <person name="Lind A.E."/>
            <person name="van Eijk R."/>
            <person name="Schleper C."/>
            <person name="Guy L."/>
            <person name="Ettema T.J."/>
        </authorList>
    </citation>
    <scope>NUCLEOTIDE SEQUENCE</scope>
</reference>
<evidence type="ECO:0008006" key="2">
    <source>
        <dbReference type="Google" id="ProtNLM"/>
    </source>
</evidence>
<accession>A0A0F9BWA3</accession>